<dbReference type="Proteomes" id="UP000006818">
    <property type="component" value="Chromosome"/>
</dbReference>
<dbReference type="KEGG" id="sin:YN1551_2945"/>
<organism evidence="1 2">
    <name type="scientific">Saccharolobus islandicus (strain Y.N.15.51 / Yellowstone #2)</name>
    <name type="common">Sulfolobus islandicus</name>
    <dbReference type="NCBI Taxonomy" id="419942"/>
    <lineage>
        <taxon>Archaea</taxon>
        <taxon>Thermoproteota</taxon>
        <taxon>Thermoprotei</taxon>
        <taxon>Sulfolobales</taxon>
        <taxon>Sulfolobaceae</taxon>
        <taxon>Saccharolobus</taxon>
    </lineage>
</organism>
<gene>
    <name evidence="1" type="ordered locus">YN1551_2945</name>
</gene>
<protein>
    <submittedName>
        <fullName evidence="1">Uncharacterized protein</fullName>
    </submittedName>
</protein>
<dbReference type="HOGENOM" id="CLU_3245522_0_0_2"/>
<name>C3NN32_SACI1</name>
<dbReference type="EMBL" id="CP001404">
    <property type="protein sequence ID" value="ACP49839.1"/>
    <property type="molecule type" value="Genomic_DNA"/>
</dbReference>
<sequence length="42" mass="5064">MNAYIMLCELVQFLSELTWNLLLNRRSILNLRKIDELNILEN</sequence>
<evidence type="ECO:0000313" key="1">
    <source>
        <dbReference type="EMBL" id="ACP49839.1"/>
    </source>
</evidence>
<evidence type="ECO:0000313" key="2">
    <source>
        <dbReference type="Proteomes" id="UP000006818"/>
    </source>
</evidence>
<accession>C3NN32</accession>
<proteinExistence type="predicted"/>
<reference evidence="1 2" key="1">
    <citation type="journal article" date="2009" name="Proc. Natl. Acad. Sci. U.S.A.">
        <title>Biogeography of the Sulfolobus islandicus pan-genome.</title>
        <authorList>
            <person name="Reno M.L."/>
            <person name="Held N.L."/>
            <person name="Fields C.J."/>
            <person name="Burke P.V."/>
            <person name="Whitaker R.J."/>
        </authorList>
    </citation>
    <scope>NUCLEOTIDE SEQUENCE [LARGE SCALE GENOMIC DNA]</scope>
    <source>
        <strain evidence="2">Y.N.15.51 / Yellowstone #2</strain>
    </source>
</reference>
<dbReference type="AlphaFoldDB" id="C3NN32"/>